<dbReference type="PANTHER" id="PTHR43591:SF81">
    <property type="entry name" value="MAGNESIUM PROTOPORPHYRIN IX METHYLTRANSFERASE, CHLOROPLASTIC-RELATED"/>
    <property type="match status" value="1"/>
</dbReference>
<dbReference type="InterPro" id="IPR029063">
    <property type="entry name" value="SAM-dependent_MTases_sf"/>
</dbReference>
<sequence>MQAERIGTCSTASTSSAIHRKAVRLQSKLNDGIAAFYDESSGLWESMWGDHMHHGYYPKEAVKGSNGKAKSNQEAQIDMIEEVLKWAGVRTVKKMVDVGCGIGGSSRYLTQKYPDSTARGITLSPVQASRANALAKQQGLQARAQYQVADALEQPFSGNEFDLVWSLESGEHMPDKDKFVGELARVCAPGGRVIIVTWCHRNLEAGEVDLKPDEQALLDRICKAYYLPAWCSIADYQRICQRKGLTDIAVADWSDEVAPFWGAVIKSALSTQGVLGLFKAGWTTIKGAMVMPLMAQGYRRGLIKFNLIAATKPTQT</sequence>
<keyword evidence="1 4" id="KW-0489">Methyltransferase</keyword>
<evidence type="ECO:0000313" key="7">
    <source>
        <dbReference type="Proteomes" id="UP001465755"/>
    </source>
</evidence>
<organism evidence="6 7">
    <name type="scientific">Symbiochloris irregularis</name>
    <dbReference type="NCBI Taxonomy" id="706552"/>
    <lineage>
        <taxon>Eukaryota</taxon>
        <taxon>Viridiplantae</taxon>
        <taxon>Chlorophyta</taxon>
        <taxon>core chlorophytes</taxon>
        <taxon>Trebouxiophyceae</taxon>
        <taxon>Trebouxiales</taxon>
        <taxon>Trebouxiaceae</taxon>
        <taxon>Symbiochloris</taxon>
    </lineage>
</organism>
<keyword evidence="2 4" id="KW-0808">Transferase</keyword>
<name>A0AAW1P486_9CHLO</name>
<dbReference type="SUPFAM" id="SSF53335">
    <property type="entry name" value="S-adenosyl-L-methionine-dependent methyltransferases"/>
    <property type="match status" value="1"/>
</dbReference>
<evidence type="ECO:0000256" key="1">
    <source>
        <dbReference type="ARBA" id="ARBA00022603"/>
    </source>
</evidence>
<dbReference type="AlphaFoldDB" id="A0AAW1P486"/>
<feature type="domain" description="Methyltransferase type 11" evidence="5">
    <location>
        <begin position="96"/>
        <end position="195"/>
    </location>
</feature>
<dbReference type="PANTHER" id="PTHR43591">
    <property type="entry name" value="METHYLTRANSFERASE"/>
    <property type="match status" value="1"/>
</dbReference>
<comment type="similarity">
    <text evidence="4">Belongs to the class I-like SAM-binding methyltransferase superfamily. gTMT family.</text>
</comment>
<dbReference type="GO" id="GO:0008757">
    <property type="term" value="F:S-adenosylmethionine-dependent methyltransferase activity"/>
    <property type="evidence" value="ECO:0007669"/>
    <property type="project" value="InterPro"/>
</dbReference>
<evidence type="ECO:0000313" key="6">
    <source>
        <dbReference type="EMBL" id="KAK9804585.1"/>
    </source>
</evidence>
<evidence type="ECO:0000259" key="5">
    <source>
        <dbReference type="Pfam" id="PF08241"/>
    </source>
</evidence>
<dbReference type="Proteomes" id="UP001465755">
    <property type="component" value="Unassembled WGS sequence"/>
</dbReference>
<dbReference type="Pfam" id="PF08241">
    <property type="entry name" value="Methyltransf_11"/>
    <property type="match status" value="1"/>
</dbReference>
<comment type="caution">
    <text evidence="6">The sequence shown here is derived from an EMBL/GenBank/DDBJ whole genome shotgun (WGS) entry which is preliminary data.</text>
</comment>
<dbReference type="Gene3D" id="3.40.50.150">
    <property type="entry name" value="Vaccinia Virus protein VP39"/>
    <property type="match status" value="1"/>
</dbReference>
<protein>
    <recommendedName>
        <fullName evidence="5">Methyltransferase type 11 domain-containing protein</fullName>
    </recommendedName>
</protein>
<evidence type="ECO:0000256" key="3">
    <source>
        <dbReference type="ARBA" id="ARBA00022691"/>
    </source>
</evidence>
<accession>A0AAW1P486</accession>
<reference evidence="6 7" key="1">
    <citation type="journal article" date="2024" name="Nat. Commun.">
        <title>Phylogenomics reveals the evolutionary origins of lichenization in chlorophyte algae.</title>
        <authorList>
            <person name="Puginier C."/>
            <person name="Libourel C."/>
            <person name="Otte J."/>
            <person name="Skaloud P."/>
            <person name="Haon M."/>
            <person name="Grisel S."/>
            <person name="Petersen M."/>
            <person name="Berrin J.G."/>
            <person name="Delaux P.M."/>
            <person name="Dal Grande F."/>
            <person name="Keller J."/>
        </authorList>
    </citation>
    <scope>NUCLEOTIDE SEQUENCE [LARGE SCALE GENOMIC DNA]</scope>
    <source>
        <strain evidence="6 7">SAG 2036</strain>
    </source>
</reference>
<dbReference type="EMBL" id="JALJOQ010000049">
    <property type="protein sequence ID" value="KAK9804585.1"/>
    <property type="molecule type" value="Genomic_DNA"/>
</dbReference>
<feature type="region of interest" description="SAM motif I" evidence="4">
    <location>
        <begin position="95"/>
        <end position="104"/>
    </location>
</feature>
<feature type="region of interest" description="SAM motif II" evidence="4">
    <location>
        <begin position="159"/>
        <end position="167"/>
    </location>
</feature>
<feature type="region of interest" description="SAM motif III" evidence="4">
    <location>
        <begin position="186"/>
        <end position="195"/>
    </location>
</feature>
<keyword evidence="7" id="KW-1185">Reference proteome</keyword>
<keyword evidence="3 4" id="KW-0949">S-adenosyl-L-methionine</keyword>
<gene>
    <name evidence="6" type="ORF">WJX73_003010</name>
</gene>
<dbReference type="PROSITE" id="PS51581">
    <property type="entry name" value="SAM_GTMT"/>
    <property type="match status" value="1"/>
</dbReference>
<proteinExistence type="inferred from homology"/>
<dbReference type="InterPro" id="IPR013216">
    <property type="entry name" value="Methyltransf_11"/>
</dbReference>
<dbReference type="GO" id="GO:0032259">
    <property type="term" value="P:methylation"/>
    <property type="evidence" value="ECO:0007669"/>
    <property type="project" value="UniProtKB-UniRule"/>
</dbReference>
<evidence type="ECO:0000256" key="2">
    <source>
        <dbReference type="ARBA" id="ARBA00022679"/>
    </source>
</evidence>
<dbReference type="InterPro" id="IPR025774">
    <property type="entry name" value="PiNMT-like"/>
</dbReference>
<evidence type="ECO:0000256" key="4">
    <source>
        <dbReference type="PROSITE-ProRule" id="PRU00914"/>
    </source>
</evidence>
<dbReference type="CDD" id="cd02440">
    <property type="entry name" value="AdoMet_MTases"/>
    <property type="match status" value="1"/>
</dbReference>